<dbReference type="InterPro" id="IPR021146">
    <property type="entry name" value="Phage_gp6-like_head-tail"/>
</dbReference>
<evidence type="ECO:0000313" key="1">
    <source>
        <dbReference type="EMBL" id="DAF56547.1"/>
    </source>
</evidence>
<dbReference type="CDD" id="cd08054">
    <property type="entry name" value="gp6"/>
    <property type="match status" value="1"/>
</dbReference>
<dbReference type="InterPro" id="IPR006450">
    <property type="entry name" value="Phage_HK97_gp6-like"/>
</dbReference>
<dbReference type="EMBL" id="BK032719">
    <property type="protein sequence ID" value="DAF56547.1"/>
    <property type="molecule type" value="Genomic_DNA"/>
</dbReference>
<dbReference type="Pfam" id="PF05135">
    <property type="entry name" value="Phage_connect_1"/>
    <property type="match status" value="1"/>
</dbReference>
<reference evidence="1" key="1">
    <citation type="journal article" date="2021" name="Proc. Natl. Acad. Sci. U.S.A.">
        <title>A Catalog of Tens of Thousands of Viruses from Human Metagenomes Reveals Hidden Associations with Chronic Diseases.</title>
        <authorList>
            <person name="Tisza M.J."/>
            <person name="Buck C.B."/>
        </authorList>
    </citation>
    <scope>NUCLEOTIDE SEQUENCE</scope>
    <source>
        <strain evidence="1">CtSOv1</strain>
    </source>
</reference>
<dbReference type="NCBIfam" id="TIGR01560">
    <property type="entry name" value="put_DNA_pack"/>
    <property type="match status" value="1"/>
</dbReference>
<name>A0A8S5T0I1_9CAUD</name>
<sequence>MPDMIVTIEEMKQYLRVDYDDDDGLISALITSATSLCMDIVRTEDEAAFESTANAKPAIYYAVAYLYEHREEADHHALTLTLRSLLFGTRKEAF</sequence>
<accession>A0A8S5T0I1</accession>
<organism evidence="1">
    <name type="scientific">Siphoviridae sp. ctSOv1</name>
    <dbReference type="NCBI Taxonomy" id="2827872"/>
    <lineage>
        <taxon>Viruses</taxon>
        <taxon>Duplodnaviria</taxon>
        <taxon>Heunggongvirae</taxon>
        <taxon>Uroviricota</taxon>
        <taxon>Caudoviricetes</taxon>
    </lineage>
</organism>
<protein>
    <submittedName>
        <fullName evidence="1">Head tail connector</fullName>
    </submittedName>
</protein>
<dbReference type="Gene3D" id="1.10.3230.30">
    <property type="entry name" value="Phage gp6-like head-tail connector protein"/>
    <property type="match status" value="1"/>
</dbReference>
<proteinExistence type="predicted"/>